<dbReference type="Proteomes" id="UP001604277">
    <property type="component" value="Unassembled WGS sequence"/>
</dbReference>
<organism evidence="1 2">
    <name type="scientific">Forsythia ovata</name>
    <dbReference type="NCBI Taxonomy" id="205694"/>
    <lineage>
        <taxon>Eukaryota</taxon>
        <taxon>Viridiplantae</taxon>
        <taxon>Streptophyta</taxon>
        <taxon>Embryophyta</taxon>
        <taxon>Tracheophyta</taxon>
        <taxon>Spermatophyta</taxon>
        <taxon>Magnoliopsida</taxon>
        <taxon>eudicotyledons</taxon>
        <taxon>Gunneridae</taxon>
        <taxon>Pentapetalae</taxon>
        <taxon>asterids</taxon>
        <taxon>lamiids</taxon>
        <taxon>Lamiales</taxon>
        <taxon>Oleaceae</taxon>
        <taxon>Forsythieae</taxon>
        <taxon>Forsythia</taxon>
    </lineage>
</organism>
<protein>
    <submittedName>
        <fullName evidence="1">Uncharacterized protein</fullName>
    </submittedName>
</protein>
<dbReference type="AlphaFoldDB" id="A0ABD1U7P4"/>
<gene>
    <name evidence="1" type="ORF">Fot_24959</name>
</gene>
<reference evidence="2" key="1">
    <citation type="submission" date="2024-07" db="EMBL/GenBank/DDBJ databases">
        <title>Two chromosome-level genome assemblies of Korean endemic species Abeliophyllum distichum and Forsythia ovata (Oleaceae).</title>
        <authorList>
            <person name="Jang H."/>
        </authorList>
    </citation>
    <scope>NUCLEOTIDE SEQUENCE [LARGE SCALE GENOMIC DNA]</scope>
</reference>
<dbReference type="EMBL" id="JBFOLJ010000007">
    <property type="protein sequence ID" value="KAL2521036.1"/>
    <property type="molecule type" value="Genomic_DNA"/>
</dbReference>
<keyword evidence="2" id="KW-1185">Reference proteome</keyword>
<name>A0ABD1U7P4_9LAMI</name>
<accession>A0ABD1U7P4</accession>
<comment type="caution">
    <text evidence="1">The sequence shown here is derived from an EMBL/GenBank/DDBJ whole genome shotgun (WGS) entry which is preliminary data.</text>
</comment>
<proteinExistence type="predicted"/>
<evidence type="ECO:0000313" key="2">
    <source>
        <dbReference type="Proteomes" id="UP001604277"/>
    </source>
</evidence>
<evidence type="ECO:0000313" key="1">
    <source>
        <dbReference type="EMBL" id="KAL2521036.1"/>
    </source>
</evidence>
<sequence>MEGFVLRAQSGILVGKLPDLGLRHPAHFLEFGQSVVRLAIQYMTLGGVHFCHFHQLRQSCSLSCLPPSRSLIFVNGSRRHSRGDMEHIQGCWVSSSWRDVMLMNSV</sequence>